<keyword evidence="3" id="KW-0235">DNA replication</keyword>
<dbReference type="GO" id="GO:0003697">
    <property type="term" value="F:single-stranded DNA binding"/>
    <property type="evidence" value="ECO:0007669"/>
    <property type="project" value="TreeGrafter"/>
</dbReference>
<evidence type="ECO:0000256" key="6">
    <source>
        <dbReference type="SAM" id="MobiDB-lite"/>
    </source>
</evidence>
<feature type="compositionally biased region" description="Acidic residues" evidence="6">
    <location>
        <begin position="90"/>
        <end position="105"/>
    </location>
</feature>
<evidence type="ECO:0000256" key="4">
    <source>
        <dbReference type="ARBA" id="ARBA00023242"/>
    </source>
</evidence>
<accession>W2T6Z5</accession>
<dbReference type="PANTHER" id="PTHR10507">
    <property type="entry name" value="CDC45-RELATED PROTEIN"/>
    <property type="match status" value="1"/>
</dbReference>
<name>W2T6Z5_NECAM</name>
<dbReference type="GO" id="GO:0031261">
    <property type="term" value="C:DNA replication preinitiation complex"/>
    <property type="evidence" value="ECO:0007669"/>
    <property type="project" value="TreeGrafter"/>
</dbReference>
<dbReference type="GO" id="GO:1902977">
    <property type="term" value="P:mitotic DNA replication preinitiation complex assembly"/>
    <property type="evidence" value="ECO:0007669"/>
    <property type="project" value="TreeGrafter"/>
</dbReference>
<organism evidence="7 8">
    <name type="scientific">Necator americanus</name>
    <name type="common">Human hookworm</name>
    <dbReference type="NCBI Taxonomy" id="51031"/>
    <lineage>
        <taxon>Eukaryota</taxon>
        <taxon>Metazoa</taxon>
        <taxon>Ecdysozoa</taxon>
        <taxon>Nematoda</taxon>
        <taxon>Chromadorea</taxon>
        <taxon>Rhabditida</taxon>
        <taxon>Rhabditina</taxon>
        <taxon>Rhabditomorpha</taxon>
        <taxon>Strongyloidea</taxon>
        <taxon>Ancylostomatidae</taxon>
        <taxon>Bunostominae</taxon>
        <taxon>Necator</taxon>
    </lineage>
</organism>
<dbReference type="OrthoDB" id="10258882at2759"/>
<proteinExistence type="inferred from homology"/>
<evidence type="ECO:0000256" key="3">
    <source>
        <dbReference type="ARBA" id="ARBA00022705"/>
    </source>
</evidence>
<dbReference type="GO" id="GO:0003682">
    <property type="term" value="F:chromatin binding"/>
    <property type="evidence" value="ECO:0007669"/>
    <property type="project" value="TreeGrafter"/>
</dbReference>
<dbReference type="InterPro" id="IPR003874">
    <property type="entry name" value="CDC45"/>
</dbReference>
<gene>
    <name evidence="7" type="ORF">NECAME_03076</name>
</gene>
<dbReference type="KEGG" id="nai:NECAME_03076"/>
<comment type="similarity">
    <text evidence="2">Belongs to the CDC45 family.</text>
</comment>
<feature type="region of interest" description="Disordered" evidence="6">
    <location>
        <begin position="82"/>
        <end position="114"/>
    </location>
</feature>
<evidence type="ECO:0000256" key="2">
    <source>
        <dbReference type="ARBA" id="ARBA00010727"/>
    </source>
</evidence>
<dbReference type="GO" id="GO:0006270">
    <property type="term" value="P:DNA replication initiation"/>
    <property type="evidence" value="ECO:0007669"/>
    <property type="project" value="InterPro"/>
</dbReference>
<evidence type="ECO:0000256" key="1">
    <source>
        <dbReference type="ARBA" id="ARBA00004123"/>
    </source>
</evidence>
<dbReference type="Proteomes" id="UP000053676">
    <property type="component" value="Unassembled WGS sequence"/>
</dbReference>
<dbReference type="GO" id="GO:0000727">
    <property type="term" value="P:double-strand break repair via break-induced replication"/>
    <property type="evidence" value="ECO:0007669"/>
    <property type="project" value="TreeGrafter"/>
</dbReference>
<evidence type="ECO:0000313" key="8">
    <source>
        <dbReference type="Proteomes" id="UP000053676"/>
    </source>
</evidence>
<comment type="subcellular location">
    <subcellularLocation>
        <location evidence="1">Nucleus</location>
    </subcellularLocation>
</comment>
<protein>
    <submittedName>
        <fullName evidence="7">Uncharacterized protein</fullName>
    </submittedName>
</protein>
<dbReference type="GO" id="GO:0003688">
    <property type="term" value="F:DNA replication origin binding"/>
    <property type="evidence" value="ECO:0007669"/>
    <property type="project" value="TreeGrafter"/>
</dbReference>
<dbReference type="AlphaFoldDB" id="W2T6Z5"/>
<dbReference type="STRING" id="51031.W2T6Z5"/>
<evidence type="ECO:0000256" key="5">
    <source>
        <dbReference type="ARBA" id="ARBA00023306"/>
    </source>
</evidence>
<dbReference type="Pfam" id="PF02724">
    <property type="entry name" value="CDC45"/>
    <property type="match status" value="1"/>
</dbReference>
<keyword evidence="5" id="KW-0131">Cell cycle</keyword>
<evidence type="ECO:0000313" key="7">
    <source>
        <dbReference type="EMBL" id="ETN77658.1"/>
    </source>
</evidence>
<keyword evidence="8" id="KW-1185">Reference proteome</keyword>
<reference evidence="8" key="1">
    <citation type="journal article" date="2014" name="Nat. Genet.">
        <title>Genome of the human hookworm Necator americanus.</title>
        <authorList>
            <person name="Tang Y.T."/>
            <person name="Gao X."/>
            <person name="Rosa B.A."/>
            <person name="Abubucker S."/>
            <person name="Hallsworth-Pepin K."/>
            <person name="Martin J."/>
            <person name="Tyagi R."/>
            <person name="Heizer E."/>
            <person name="Zhang X."/>
            <person name="Bhonagiri-Palsikar V."/>
            <person name="Minx P."/>
            <person name="Warren W.C."/>
            <person name="Wang Q."/>
            <person name="Zhan B."/>
            <person name="Hotez P.J."/>
            <person name="Sternberg P.W."/>
            <person name="Dougall A."/>
            <person name="Gaze S.T."/>
            <person name="Mulvenna J."/>
            <person name="Sotillo J."/>
            <person name="Ranganathan S."/>
            <person name="Rabelo E.M."/>
            <person name="Wilson R.K."/>
            <person name="Felgner P.L."/>
            <person name="Bethony J."/>
            <person name="Hawdon J.M."/>
            <person name="Gasser R.B."/>
            <person name="Loukas A."/>
            <person name="Mitreva M."/>
        </authorList>
    </citation>
    <scope>NUCLEOTIDE SEQUENCE [LARGE SCALE GENOMIC DNA]</scope>
</reference>
<dbReference type="EMBL" id="KI660157">
    <property type="protein sequence ID" value="ETN77658.1"/>
    <property type="molecule type" value="Genomic_DNA"/>
</dbReference>
<dbReference type="PANTHER" id="PTHR10507:SF0">
    <property type="entry name" value="CELL DIVISION CONTROL PROTEIN 45 HOMOLOG"/>
    <property type="match status" value="1"/>
</dbReference>
<sequence>MVPVSGWEMLDRTLREHYDQSPTIVLINCGGNRSLQDMQVPEGSKVFIMDSRRPFHHENVFEGGQIMIMVDGAEVPKLNIPEMSSVIEKEESEESSSGEDNEEEGTGARKGMEKVERKLLKKLVKGSATAQSMI</sequence>
<keyword evidence="4" id="KW-0539">Nucleus</keyword>